<sequence>LKNTMSVMSEHISALSKQLSALKIKTSDESKAYNEHLSNYTKTRDEYMAKYRAFPMAVTLEEAQKAVLVLQDKVREIGESKSSIVQQVNTFEAELATKVMTRIVVKIVQSKVNTQHLESEIHECVTEKTVLLEQLRELQKSKQQDQQEADIVSESNSKKVYDETDDEVFCDADQAKICNKAFPGSDEANQIAKMCLEDTSSKQQAKAADGKSDKALSLPKDVGLVDITDVDGDVTMTEDTVLAQQQSDPATHHATELHSQPHLQAIKQIAIRSENQGRTSDPNSIRNFPKSQFIPQNGNLGLGKRQPRLSVPRMPSLSRISPALRMPSLTVPRPYRVQQPRITILTQKKISSVTSSALTSHPEIKQPIPPPLQLPTPIGVNCINLPTWRERPSFSSLSHVKGIPQQKVHIPENKIAKSEQNENQETPNEQRKLPHPQLGSVPPKDVCSEAMVLEEEKDDQGVPNTVTSNMIDTSEGEENGIQACRKRTTYMSTPVSDRGDVNGENEPLFRLDHTFGSQGTLGKSASSQPKSIDNMQQQSQHSGVTAPIDEATSQKSNLITELESFTFDNCLSPDADIEKKGCDNKSFFSLFNRSGSAASERDPDTVEERESFGSIFNFANFATGKSNNDHDSATDTQEWSGPSGLLGIVGAEKDSTDEVTETEPFSIKFGLLNDTEEENANQSSFFNFGGGNFNSNYTDKPTFNLF</sequence>
<name>A0AAV4FQN0_9GAST</name>
<feature type="region of interest" description="Disordered" evidence="1">
    <location>
        <begin position="418"/>
        <end position="444"/>
    </location>
</feature>
<dbReference type="EMBL" id="BMAT01007981">
    <property type="protein sequence ID" value="GFR75802.1"/>
    <property type="molecule type" value="Genomic_DNA"/>
</dbReference>
<feature type="non-terminal residue" evidence="2">
    <location>
        <position position="1"/>
    </location>
</feature>
<accession>A0AAV4FQN0</accession>
<organism evidence="2 3">
    <name type="scientific">Elysia marginata</name>
    <dbReference type="NCBI Taxonomy" id="1093978"/>
    <lineage>
        <taxon>Eukaryota</taxon>
        <taxon>Metazoa</taxon>
        <taxon>Spiralia</taxon>
        <taxon>Lophotrochozoa</taxon>
        <taxon>Mollusca</taxon>
        <taxon>Gastropoda</taxon>
        <taxon>Heterobranchia</taxon>
        <taxon>Euthyneura</taxon>
        <taxon>Panpulmonata</taxon>
        <taxon>Sacoglossa</taxon>
        <taxon>Placobranchoidea</taxon>
        <taxon>Plakobranchidae</taxon>
        <taxon>Elysia</taxon>
    </lineage>
</organism>
<feature type="region of interest" description="Disordered" evidence="1">
    <location>
        <begin position="517"/>
        <end position="545"/>
    </location>
</feature>
<dbReference type="Proteomes" id="UP000762676">
    <property type="component" value="Unassembled WGS sequence"/>
</dbReference>
<keyword evidence="3" id="KW-1185">Reference proteome</keyword>
<reference evidence="2 3" key="1">
    <citation type="journal article" date="2021" name="Elife">
        <title>Chloroplast acquisition without the gene transfer in kleptoplastic sea slugs, Plakobranchus ocellatus.</title>
        <authorList>
            <person name="Maeda T."/>
            <person name="Takahashi S."/>
            <person name="Yoshida T."/>
            <person name="Shimamura S."/>
            <person name="Takaki Y."/>
            <person name="Nagai Y."/>
            <person name="Toyoda A."/>
            <person name="Suzuki Y."/>
            <person name="Arimoto A."/>
            <person name="Ishii H."/>
            <person name="Satoh N."/>
            <person name="Nishiyama T."/>
            <person name="Hasebe M."/>
            <person name="Maruyama T."/>
            <person name="Minagawa J."/>
            <person name="Obokata J."/>
            <person name="Shigenobu S."/>
        </authorList>
    </citation>
    <scope>NUCLEOTIDE SEQUENCE [LARGE SCALE GENOMIC DNA]</scope>
</reference>
<dbReference type="AlphaFoldDB" id="A0AAV4FQN0"/>
<evidence type="ECO:0008006" key="4">
    <source>
        <dbReference type="Google" id="ProtNLM"/>
    </source>
</evidence>
<evidence type="ECO:0000313" key="2">
    <source>
        <dbReference type="EMBL" id="GFR75802.1"/>
    </source>
</evidence>
<protein>
    <recommendedName>
        <fullName evidence="4">Protein SIX6OS1</fullName>
    </recommendedName>
</protein>
<comment type="caution">
    <text evidence="2">The sequence shown here is derived from an EMBL/GenBank/DDBJ whole genome shotgun (WGS) entry which is preliminary data.</text>
</comment>
<feature type="compositionally biased region" description="Polar residues" evidence="1">
    <location>
        <begin position="275"/>
        <end position="299"/>
    </location>
</feature>
<evidence type="ECO:0000256" key="1">
    <source>
        <dbReference type="SAM" id="MobiDB-lite"/>
    </source>
</evidence>
<evidence type="ECO:0000313" key="3">
    <source>
        <dbReference type="Proteomes" id="UP000762676"/>
    </source>
</evidence>
<feature type="compositionally biased region" description="Polar residues" evidence="1">
    <location>
        <begin position="517"/>
        <end position="543"/>
    </location>
</feature>
<feature type="region of interest" description="Disordered" evidence="1">
    <location>
        <begin position="275"/>
        <end position="310"/>
    </location>
</feature>
<gene>
    <name evidence="2" type="ORF">ElyMa_003930100</name>
</gene>
<proteinExistence type="predicted"/>